<evidence type="ECO:0000313" key="3">
    <source>
        <dbReference type="EMBL" id="KAG5283351.1"/>
    </source>
</evidence>
<keyword evidence="1" id="KW-0812">Transmembrane</keyword>
<gene>
    <name evidence="3" type="ORF">AALO_G00041110</name>
</gene>
<sequence>MCEWGERSLGFYQLLYHVLVLTQLTTGTRAGFPVQADSVRWHKMLCSLLHGQYPSDSLLKGRSYVGGVFSTGLIVRVVAVLLAPLLCLLRRYLPLCYIQLVP</sequence>
<evidence type="ECO:0008006" key="5">
    <source>
        <dbReference type="Google" id="ProtNLM"/>
    </source>
</evidence>
<reference evidence="3" key="1">
    <citation type="submission" date="2020-10" db="EMBL/GenBank/DDBJ databases">
        <title>Chromosome-scale genome assembly of the Allis shad, Alosa alosa.</title>
        <authorList>
            <person name="Margot Z."/>
            <person name="Christophe K."/>
            <person name="Cabau C."/>
            <person name="Louis A."/>
            <person name="Berthelot C."/>
            <person name="Parey E."/>
            <person name="Roest Crollius H."/>
            <person name="Montfort J."/>
            <person name="Robinson-Rechavi M."/>
            <person name="Bucao C."/>
            <person name="Bouchez O."/>
            <person name="Gislard M."/>
            <person name="Lluch J."/>
            <person name="Milhes M."/>
            <person name="Lampietro C."/>
            <person name="Lopez Roques C."/>
            <person name="Donnadieu C."/>
            <person name="Braasch I."/>
            <person name="Desvignes T."/>
            <person name="Postlethwait J."/>
            <person name="Bobe J."/>
            <person name="Guiguen Y."/>
        </authorList>
    </citation>
    <scope>NUCLEOTIDE SEQUENCE</scope>
    <source>
        <strain evidence="3">M-15738</strain>
        <tissue evidence="3">Blood</tissue>
    </source>
</reference>
<dbReference type="EMBL" id="JADWDJ010000003">
    <property type="protein sequence ID" value="KAG5283351.1"/>
    <property type="molecule type" value="Genomic_DNA"/>
</dbReference>
<evidence type="ECO:0000313" key="4">
    <source>
        <dbReference type="Proteomes" id="UP000823561"/>
    </source>
</evidence>
<protein>
    <recommendedName>
        <fullName evidence="5">Secreted protein</fullName>
    </recommendedName>
</protein>
<evidence type="ECO:0000256" key="2">
    <source>
        <dbReference type="SAM" id="SignalP"/>
    </source>
</evidence>
<name>A0AAV6HBM4_9TELE</name>
<accession>A0AAV6HBM4</accession>
<keyword evidence="4" id="KW-1185">Reference proteome</keyword>
<feature type="chain" id="PRO_5043563162" description="Secreted protein" evidence="2">
    <location>
        <begin position="31"/>
        <end position="102"/>
    </location>
</feature>
<feature type="transmembrane region" description="Helical" evidence="1">
    <location>
        <begin position="64"/>
        <end position="89"/>
    </location>
</feature>
<keyword evidence="1" id="KW-1133">Transmembrane helix</keyword>
<organism evidence="3 4">
    <name type="scientific">Alosa alosa</name>
    <name type="common">allis shad</name>
    <dbReference type="NCBI Taxonomy" id="278164"/>
    <lineage>
        <taxon>Eukaryota</taxon>
        <taxon>Metazoa</taxon>
        <taxon>Chordata</taxon>
        <taxon>Craniata</taxon>
        <taxon>Vertebrata</taxon>
        <taxon>Euteleostomi</taxon>
        <taxon>Actinopterygii</taxon>
        <taxon>Neopterygii</taxon>
        <taxon>Teleostei</taxon>
        <taxon>Clupei</taxon>
        <taxon>Clupeiformes</taxon>
        <taxon>Clupeoidei</taxon>
        <taxon>Clupeidae</taxon>
        <taxon>Alosa</taxon>
    </lineage>
</organism>
<feature type="signal peptide" evidence="2">
    <location>
        <begin position="1"/>
        <end position="30"/>
    </location>
</feature>
<proteinExistence type="predicted"/>
<comment type="caution">
    <text evidence="3">The sequence shown here is derived from an EMBL/GenBank/DDBJ whole genome shotgun (WGS) entry which is preliminary data.</text>
</comment>
<keyword evidence="1" id="KW-0472">Membrane</keyword>
<dbReference type="Proteomes" id="UP000823561">
    <property type="component" value="Chromosome 3"/>
</dbReference>
<keyword evidence="2" id="KW-0732">Signal</keyword>
<dbReference type="AlphaFoldDB" id="A0AAV6HBM4"/>
<evidence type="ECO:0000256" key="1">
    <source>
        <dbReference type="SAM" id="Phobius"/>
    </source>
</evidence>